<dbReference type="EMBL" id="LSRX01000019">
    <property type="protein sequence ID" value="OLQ14166.1"/>
    <property type="molecule type" value="Genomic_DNA"/>
</dbReference>
<dbReference type="Pfam" id="PF05721">
    <property type="entry name" value="PhyH"/>
    <property type="match status" value="1"/>
</dbReference>
<keyword evidence="2" id="KW-1133">Transmembrane helix</keyword>
<feature type="transmembrane region" description="Helical" evidence="2">
    <location>
        <begin position="377"/>
        <end position="394"/>
    </location>
</feature>
<evidence type="ECO:0000256" key="1">
    <source>
        <dbReference type="SAM" id="MobiDB-lite"/>
    </source>
</evidence>
<dbReference type="Gene3D" id="2.60.120.620">
    <property type="entry name" value="q2cbj1_9rhob like domain"/>
    <property type="match status" value="1"/>
</dbReference>
<dbReference type="SUPFAM" id="SSF51197">
    <property type="entry name" value="Clavaminate synthase-like"/>
    <property type="match status" value="1"/>
</dbReference>
<keyword evidence="4" id="KW-1185">Reference proteome</keyword>
<feature type="transmembrane region" description="Helical" evidence="2">
    <location>
        <begin position="552"/>
        <end position="572"/>
    </location>
</feature>
<reference evidence="3 4" key="1">
    <citation type="submission" date="2016-02" db="EMBL/GenBank/DDBJ databases">
        <title>Genome analysis of coral dinoflagellate symbionts highlights evolutionary adaptations to a symbiotic lifestyle.</title>
        <authorList>
            <person name="Aranda M."/>
            <person name="Li Y."/>
            <person name="Liew Y.J."/>
            <person name="Baumgarten S."/>
            <person name="Simakov O."/>
            <person name="Wilson M."/>
            <person name="Piel J."/>
            <person name="Ashoor H."/>
            <person name="Bougouffa S."/>
            <person name="Bajic V.B."/>
            <person name="Ryu T."/>
            <person name="Ravasi T."/>
            <person name="Bayer T."/>
            <person name="Micklem G."/>
            <person name="Kim H."/>
            <person name="Bhak J."/>
            <person name="Lajeunesse T.C."/>
            <person name="Voolstra C.R."/>
        </authorList>
    </citation>
    <scope>NUCLEOTIDE SEQUENCE [LARGE SCALE GENOMIC DNA]</scope>
    <source>
        <strain evidence="3 4">CCMP2467</strain>
    </source>
</reference>
<proteinExistence type="predicted"/>
<keyword evidence="2" id="KW-0812">Transmembrane</keyword>
<feature type="transmembrane region" description="Helical" evidence="2">
    <location>
        <begin position="194"/>
        <end position="217"/>
    </location>
</feature>
<sequence length="1509" mass="165891">MLSRRAYYAVRNVAGIWSNVSKERSPVPDGLVRAIEQTAASLNVHAPGGRAETSSSWSLHLSRLFLQRQKELAKEEFPGRNEKLKPRESNLCSTAMAKPWTAVVLLATAAFMLVWLSFQPSPPVSMTSPASRSLTRGEPQAPARRLAHHNPPRCTGFWDIIKARVWGLVSTTLHWVRVLCLAEITASVPVLGPLFAGVAIVVWMLLWLLAVPLGDIVYQWSRMPEPPDYWVRIGLLSVGTAFLLLLLLPWPTLPICNSAPCPCANGFCNVYDDSCNSCFEGFHLSWGVCEENECSCKHGVAIARHAEAFAKGSPPFETHIPIKVTVCVSAVLFAIPIIYTTVTCRPFMLVVEVAISSADFASDLLSACNNDFYSCQMFVLAVFIVMAAGMYTIVGHYGGSLKQSSLNTYNNLAWISWTPLANNGIHQIFEIAGESFEKHLANVVCAVLLVLSLPLLVLVVAPVVAALQWLMSFATGIMLHSTRLLLLKDVQTFYEKQVLGREIATPDTQDHVEPGRYHAIILTEILTEGLPSTVLTLVNYNLMRQAYMVSRLNTVAMLSLGVSAYLLARIGFKYGHHMVYHGRALADIPLPYTPEVETYAHVGKDEVMAAGGAVAGAILKKSRESFERAYLREVWSLGRFRKDSRDEHDCERRGFMVNMVRNGLNTIVLATLIEVSRLPRLELLGLQAYKATCRMPRPASSQPNLQTSGGNLELSALGLGYFGLMTENGHYGEPAVTCNAAGCSYRPSCACPLSVPSLNIRVIVGAPDLDAASTLRIYAVAAGADDSFHVGNKVSLNSPGTRDFIRRERIGIADMLTSPELGPPPPGSSSQCLRTDCLEARLCRWTCKMEAEALIVKLPTDFAGWAISFRGEEHRREKGEAGPLGGRGQGIHLHAATTAAKFRMDGPKDNMAIRKHGDEDLAMEVAHRKMIPNSDVTFWCVGLHEPHREWACRFCMNDDGTISPCDKGKPCKDVVIGVHLGEGWKRTGLVLVHREDTKRRLVFFQGSELKAHVADLDEAASRVDATKEHRLIITAPNLPWIGPGPLGLCIRDSMTTVANGRIFNLKVGKAADAAVVAFDGLETECMAVRLHEDREFGFEVAHRKMEPGSGVILWDCDRKHRAVQFAFAADRSLCPFGFAGVAIGIKPNMDRLELVRSDDPMRLRFQTPEEEEATAKLLREEAAAAKAALAALEDAALARCNAEMFERLRLDGFVHIPNVVPRELVLAARKEINRQLGTATGGTDQFKAKTFPRRPEITNLVNSSGLPIILRRLLGPRDSGPYRVESGQIALRFPGDMCIKDSVESDFQNFERIRQGWHIDGTPSSFIPGVTDHWGKITNFDALVGVLLSDTDANMSGELCCYPGSHMDLAGYFKQNGLDDVANKGAAGLPTGQKTDSVLRKPLIHCNGKAGDVFLANYMVAHFIAPNTSQDIRYAVYFRIRGPSFDLDPLNKESMLDPLMNWSLDGPQPPKKPSAKPSLRRAATIEDAELMNEVLDYYSAANNDHTVPT</sequence>
<gene>
    <name evidence="3" type="ORF">AK812_SmicGene1718</name>
</gene>
<organism evidence="3 4">
    <name type="scientific">Symbiodinium microadriaticum</name>
    <name type="common">Dinoflagellate</name>
    <name type="synonym">Zooxanthella microadriatica</name>
    <dbReference type="NCBI Taxonomy" id="2951"/>
    <lineage>
        <taxon>Eukaryota</taxon>
        <taxon>Sar</taxon>
        <taxon>Alveolata</taxon>
        <taxon>Dinophyceae</taxon>
        <taxon>Suessiales</taxon>
        <taxon>Symbiodiniaceae</taxon>
        <taxon>Symbiodinium</taxon>
    </lineage>
</organism>
<dbReference type="Proteomes" id="UP000186817">
    <property type="component" value="Unassembled WGS sequence"/>
</dbReference>
<keyword evidence="2" id="KW-0472">Membrane</keyword>
<dbReference type="InterPro" id="IPR008775">
    <property type="entry name" value="Phytyl_CoA_dOase-like"/>
</dbReference>
<evidence type="ECO:0000256" key="2">
    <source>
        <dbReference type="SAM" id="Phobius"/>
    </source>
</evidence>
<dbReference type="OrthoDB" id="426609at2759"/>
<feature type="region of interest" description="Disordered" evidence="1">
    <location>
        <begin position="127"/>
        <end position="148"/>
    </location>
</feature>
<evidence type="ECO:0000313" key="4">
    <source>
        <dbReference type="Proteomes" id="UP000186817"/>
    </source>
</evidence>
<feature type="transmembrane region" description="Helical" evidence="2">
    <location>
        <begin position="440"/>
        <end position="461"/>
    </location>
</feature>
<comment type="caution">
    <text evidence="3">The sequence shown here is derived from an EMBL/GenBank/DDBJ whole genome shotgun (WGS) entry which is preliminary data.</text>
</comment>
<feature type="transmembrane region" description="Helical" evidence="2">
    <location>
        <begin position="320"/>
        <end position="339"/>
    </location>
</feature>
<feature type="transmembrane region" description="Helical" evidence="2">
    <location>
        <begin position="229"/>
        <end position="250"/>
    </location>
</feature>
<evidence type="ECO:0000313" key="3">
    <source>
        <dbReference type="EMBL" id="OLQ14166.1"/>
    </source>
</evidence>
<protein>
    <submittedName>
        <fullName evidence="3">Uncharacterized protein</fullName>
    </submittedName>
</protein>
<feature type="transmembrane region" description="Helical" evidence="2">
    <location>
        <begin position="100"/>
        <end position="118"/>
    </location>
</feature>
<name>A0A1Q9F3D4_SYMMI</name>
<accession>A0A1Q9F3D4</accession>